<dbReference type="Proteomes" id="UP000001382">
    <property type="component" value="Chromosome"/>
</dbReference>
<protein>
    <recommendedName>
        <fullName evidence="1">Glycosyltransferase 61 catalytic domain-containing protein</fullName>
    </recommendedName>
</protein>
<dbReference type="eggNOG" id="COG4421">
    <property type="taxonomic scope" value="Bacteria"/>
</dbReference>
<reference evidence="2 3" key="1">
    <citation type="journal article" date="2010" name="Stand. Genomic Sci.">
        <title>Complete genome sequence of Geodermatophilus obscurus type strain (G-20).</title>
        <authorList>
            <person name="Ivanova N."/>
            <person name="Sikorski J."/>
            <person name="Jando M."/>
            <person name="Munk C."/>
            <person name="Lapidus A."/>
            <person name="Glavina Del Rio T."/>
            <person name="Copeland A."/>
            <person name="Tice H."/>
            <person name="Cheng J.-F."/>
            <person name="Lucas S."/>
            <person name="Chen F."/>
            <person name="Nolan M."/>
            <person name="Bruce D."/>
            <person name="Goodwin L."/>
            <person name="Pitluck S."/>
            <person name="Mavromatis K."/>
            <person name="Mikhailova N."/>
            <person name="Pati A."/>
            <person name="Chen A."/>
            <person name="Palaniappan K."/>
            <person name="Land M."/>
            <person name="Hauser L."/>
            <person name="Chang Y.-J."/>
            <person name="Jeffries C.D."/>
            <person name="Meincke L."/>
            <person name="Brettin T."/>
            <person name="Detter J.C."/>
            <person name="Detter J.C."/>
            <person name="Rohde M."/>
            <person name="Goeker M."/>
            <person name="Bristow J."/>
            <person name="Eisen J.A."/>
            <person name="Markowitz V."/>
            <person name="Hugenholtz P."/>
            <person name="Kyrpides N.C."/>
            <person name="Klenk H.-P."/>
        </authorList>
    </citation>
    <scope>NUCLEOTIDE SEQUENCE [LARGE SCALE GENOMIC DNA]</scope>
    <source>
        <strain evidence="3">ATCC 25078 / DSM 43160 / JCM 3152 / KCC A-0152 / KCTC 9177 / NBRC 13315 / NRRL B-3577 / G-20</strain>
    </source>
</reference>
<organism evidence="2 3">
    <name type="scientific">Geodermatophilus obscurus (strain ATCC 25078 / DSM 43160 / JCM 3152 / CCUG 61914 / KCC A-0152 / KCTC 9177 / NBRC 13315 / NRRL B-3577 / G-20)</name>
    <dbReference type="NCBI Taxonomy" id="526225"/>
    <lineage>
        <taxon>Bacteria</taxon>
        <taxon>Bacillati</taxon>
        <taxon>Actinomycetota</taxon>
        <taxon>Actinomycetes</taxon>
        <taxon>Geodermatophilales</taxon>
        <taxon>Geodermatophilaceae</taxon>
        <taxon>Geodermatophilus</taxon>
    </lineage>
</organism>
<evidence type="ECO:0000259" key="1">
    <source>
        <dbReference type="Pfam" id="PF04577"/>
    </source>
</evidence>
<dbReference type="RefSeq" id="WP_012946625.1">
    <property type="nucleotide sequence ID" value="NC_013757.1"/>
</dbReference>
<sequence length="380" mass="43311">MTKALDPRISVHHDVISIPLAPGRDRDLRGGLVDSGTLRLVDPAVLRSGSEWRQEDPVDERSALNRELQSERRVPVVYGGVLFSHFGHLMLESLGRLWAYEHLRHLDPYIAFHEGFGRVDWSDQRTVAHQVLRGVGIPLDRVLLLSRPVRLAQALVPTQLYGYGFSSNPDQTFVEHMRRFTFPRTVPDGFAGVKRVYVSRSGLPDGFGRPIGETLFEDYLRGQGYAIFHPQRYSLHEQLTVYSAADELIFCDGAALHGCVLLPDLAARVAVVSRRHDPRWDGSGIVDQFRGYGQDATWIDAVRYQYQFGLESWDARSFVDWYDVSTTLVEHGFTDTAFDAFRAVDTTKLVATELHDYVRAIRDDPRFTHYLMQLRTKPVR</sequence>
<dbReference type="Pfam" id="PF04577">
    <property type="entry name" value="Glyco_transf_61"/>
    <property type="match status" value="1"/>
</dbReference>
<feature type="domain" description="Glycosyltransferase 61 catalytic" evidence="1">
    <location>
        <begin position="86"/>
        <end position="263"/>
    </location>
</feature>
<evidence type="ECO:0000313" key="2">
    <source>
        <dbReference type="EMBL" id="ADB73184.1"/>
    </source>
</evidence>
<dbReference type="InterPro" id="IPR049625">
    <property type="entry name" value="Glyco_transf_61_cat"/>
</dbReference>
<proteinExistence type="predicted"/>
<gene>
    <name evidence="2" type="ordered locus">Gobs_0398</name>
</gene>
<name>D2S573_GEOOG</name>
<dbReference type="HOGENOM" id="CLU_051337_0_0_11"/>
<dbReference type="STRING" id="526225.Gobs_0398"/>
<evidence type="ECO:0000313" key="3">
    <source>
        <dbReference type="Proteomes" id="UP000001382"/>
    </source>
</evidence>
<dbReference type="AlphaFoldDB" id="D2S573"/>
<dbReference type="GO" id="GO:0016757">
    <property type="term" value="F:glycosyltransferase activity"/>
    <property type="evidence" value="ECO:0007669"/>
    <property type="project" value="InterPro"/>
</dbReference>
<dbReference type="EMBL" id="CP001867">
    <property type="protein sequence ID" value="ADB73184.1"/>
    <property type="molecule type" value="Genomic_DNA"/>
</dbReference>
<keyword evidence="3" id="KW-1185">Reference proteome</keyword>
<dbReference type="KEGG" id="gob:Gobs_0398"/>
<accession>D2S573</accession>
<reference evidence="3" key="2">
    <citation type="submission" date="2010-01" db="EMBL/GenBank/DDBJ databases">
        <title>The complete genome of Geodermatophilus obscurus DSM 43160.</title>
        <authorList>
            <consortium name="US DOE Joint Genome Institute (JGI-PGF)"/>
            <person name="Lucas S."/>
            <person name="Copeland A."/>
            <person name="Lapidus A."/>
            <person name="Glavina del Rio T."/>
            <person name="Dalin E."/>
            <person name="Tice H."/>
            <person name="Bruce D."/>
            <person name="Goodwin L."/>
            <person name="Pitluck S."/>
            <person name="Kyrpides N."/>
            <person name="Mavromatis K."/>
            <person name="Ivanova N."/>
            <person name="Munk A.C."/>
            <person name="Brettin T."/>
            <person name="Detter J.C."/>
            <person name="Han C."/>
            <person name="Larimer F."/>
            <person name="Land M."/>
            <person name="Hauser L."/>
            <person name="Markowitz V."/>
            <person name="Cheng J.-F."/>
            <person name="Hugenholtz P."/>
            <person name="Woyke T."/>
            <person name="Wu D."/>
            <person name="Jando M."/>
            <person name="Schneider S."/>
            <person name="Klenk H.-P."/>
            <person name="Eisen J.A."/>
        </authorList>
    </citation>
    <scope>NUCLEOTIDE SEQUENCE [LARGE SCALE GENOMIC DNA]</scope>
    <source>
        <strain evidence="3">ATCC 25078 / DSM 43160 / JCM 3152 / KCC A-0152 / KCTC 9177 / NBRC 13315 / NRRL B-3577 / G-20</strain>
    </source>
</reference>